<dbReference type="InterPro" id="IPR028098">
    <property type="entry name" value="Glyco_trans_4-like_N"/>
</dbReference>
<gene>
    <name evidence="3" type="ORF">A3C94_00945</name>
</gene>
<evidence type="ECO:0000259" key="1">
    <source>
        <dbReference type="Pfam" id="PF00534"/>
    </source>
</evidence>
<dbReference type="EMBL" id="MFLJ01000016">
    <property type="protein sequence ID" value="OGG64632.1"/>
    <property type="molecule type" value="Genomic_DNA"/>
</dbReference>
<dbReference type="PANTHER" id="PTHR45947:SF3">
    <property type="entry name" value="SULFOQUINOVOSYL TRANSFERASE SQD2"/>
    <property type="match status" value="1"/>
</dbReference>
<dbReference type="PANTHER" id="PTHR45947">
    <property type="entry name" value="SULFOQUINOVOSYL TRANSFERASE SQD2"/>
    <property type="match status" value="1"/>
</dbReference>
<dbReference type="Pfam" id="PF00534">
    <property type="entry name" value="Glycos_transf_1"/>
    <property type="match status" value="1"/>
</dbReference>
<evidence type="ECO:0008006" key="5">
    <source>
        <dbReference type="Google" id="ProtNLM"/>
    </source>
</evidence>
<dbReference type="AlphaFoldDB" id="A0A1F6DUE6"/>
<evidence type="ECO:0000313" key="4">
    <source>
        <dbReference type="Proteomes" id="UP000177232"/>
    </source>
</evidence>
<reference evidence="3 4" key="1">
    <citation type="journal article" date="2016" name="Nat. Commun.">
        <title>Thousands of microbial genomes shed light on interconnected biogeochemical processes in an aquifer system.</title>
        <authorList>
            <person name="Anantharaman K."/>
            <person name="Brown C.T."/>
            <person name="Hug L.A."/>
            <person name="Sharon I."/>
            <person name="Castelle C.J."/>
            <person name="Probst A.J."/>
            <person name="Thomas B.C."/>
            <person name="Singh A."/>
            <person name="Wilkins M.J."/>
            <person name="Karaoz U."/>
            <person name="Brodie E.L."/>
            <person name="Williams K.H."/>
            <person name="Hubbard S.S."/>
            <person name="Banfield J.F."/>
        </authorList>
    </citation>
    <scope>NUCLEOTIDE SEQUENCE [LARGE SCALE GENOMIC DNA]</scope>
</reference>
<sequence length="325" mass="36581">MRLLICTQAVDAGSPTLGFFVRWLEEFAKYAERVDVICLTKGKYSLPANVYVHSLGKESGASRLKYIVTFYRYAWFLRKEYDIVFAHMNPEYVVLGGLLWRVFGKRIALWYTHKSVDLKLRLAELLSHVIFTASRKSFRLASSKVRIVGHGIDVDFFSPGNGVRRESAVLSVGRLDISKRHDLVIRAAEHFSNEIWIVGSGPERKRLEQLADDLSVERRVRFLGPQSQEQLRETYRHAGVFVHMSETGSLDKVVLEALACGLPVVTTSTALAELPVLSVAPDPESIAGGIFEESHVDPAVLVAYVREHHSLERLIPAIVDVMLHL</sequence>
<dbReference type="Gene3D" id="3.40.50.2000">
    <property type="entry name" value="Glycogen Phosphorylase B"/>
    <property type="match status" value="2"/>
</dbReference>
<proteinExistence type="predicted"/>
<dbReference type="InterPro" id="IPR001296">
    <property type="entry name" value="Glyco_trans_1"/>
</dbReference>
<evidence type="ECO:0000259" key="2">
    <source>
        <dbReference type="Pfam" id="PF13477"/>
    </source>
</evidence>
<dbReference type="Pfam" id="PF13477">
    <property type="entry name" value="Glyco_trans_4_2"/>
    <property type="match status" value="1"/>
</dbReference>
<dbReference type="InterPro" id="IPR050194">
    <property type="entry name" value="Glycosyltransferase_grp1"/>
</dbReference>
<feature type="domain" description="Glycosyltransferase subfamily 4-like N-terminal" evidence="2">
    <location>
        <begin position="19"/>
        <end position="101"/>
    </location>
</feature>
<protein>
    <recommendedName>
        <fullName evidence="5">Glycosyl transferase family 1 domain-containing protein</fullName>
    </recommendedName>
</protein>
<dbReference type="Proteomes" id="UP000177232">
    <property type="component" value="Unassembled WGS sequence"/>
</dbReference>
<name>A0A1F6DUE6_9BACT</name>
<dbReference type="GO" id="GO:0016757">
    <property type="term" value="F:glycosyltransferase activity"/>
    <property type="evidence" value="ECO:0007669"/>
    <property type="project" value="InterPro"/>
</dbReference>
<organism evidence="3 4">
    <name type="scientific">Candidatus Kaiserbacteria bacterium RIFCSPHIGHO2_02_FULL_55_17</name>
    <dbReference type="NCBI Taxonomy" id="1798496"/>
    <lineage>
        <taxon>Bacteria</taxon>
        <taxon>Candidatus Kaiseribacteriota</taxon>
    </lineage>
</organism>
<comment type="caution">
    <text evidence="3">The sequence shown here is derived from an EMBL/GenBank/DDBJ whole genome shotgun (WGS) entry which is preliminary data.</text>
</comment>
<feature type="domain" description="Glycosyl transferase family 1" evidence="1">
    <location>
        <begin position="167"/>
        <end position="268"/>
    </location>
</feature>
<accession>A0A1F6DUE6</accession>
<dbReference type="SUPFAM" id="SSF53756">
    <property type="entry name" value="UDP-Glycosyltransferase/glycogen phosphorylase"/>
    <property type="match status" value="1"/>
</dbReference>
<dbReference type="STRING" id="1798496.A3C94_00945"/>
<evidence type="ECO:0000313" key="3">
    <source>
        <dbReference type="EMBL" id="OGG64632.1"/>
    </source>
</evidence>